<evidence type="ECO:0000313" key="2">
    <source>
        <dbReference type="Proteomes" id="UP000499080"/>
    </source>
</evidence>
<keyword evidence="2" id="KW-1185">Reference proteome</keyword>
<sequence>MALIFYAVKDMRSTRSSGKISGVLYTNSSMNSQKRMSGEFMFGQHGNQKCSNVQSTAGWIGRRTGSCLKVSNSHGKVFQGTIRHKSYDMVNLGQD</sequence>
<protein>
    <submittedName>
        <fullName evidence="1">Uncharacterized protein</fullName>
    </submittedName>
</protein>
<gene>
    <name evidence="1" type="ORF">AVEN_165448_1</name>
</gene>
<proteinExistence type="predicted"/>
<name>A0A4Y2HVA3_ARAVE</name>
<comment type="caution">
    <text evidence="1">The sequence shown here is derived from an EMBL/GenBank/DDBJ whole genome shotgun (WGS) entry which is preliminary data.</text>
</comment>
<organism evidence="1 2">
    <name type="scientific">Araneus ventricosus</name>
    <name type="common">Orbweaver spider</name>
    <name type="synonym">Epeira ventricosa</name>
    <dbReference type="NCBI Taxonomy" id="182803"/>
    <lineage>
        <taxon>Eukaryota</taxon>
        <taxon>Metazoa</taxon>
        <taxon>Ecdysozoa</taxon>
        <taxon>Arthropoda</taxon>
        <taxon>Chelicerata</taxon>
        <taxon>Arachnida</taxon>
        <taxon>Araneae</taxon>
        <taxon>Araneomorphae</taxon>
        <taxon>Entelegynae</taxon>
        <taxon>Araneoidea</taxon>
        <taxon>Araneidae</taxon>
        <taxon>Araneus</taxon>
    </lineage>
</organism>
<dbReference type="AlphaFoldDB" id="A0A4Y2HVA3"/>
<accession>A0A4Y2HVA3</accession>
<dbReference type="Proteomes" id="UP000499080">
    <property type="component" value="Unassembled WGS sequence"/>
</dbReference>
<reference evidence="1 2" key="1">
    <citation type="journal article" date="2019" name="Sci. Rep.">
        <title>Orb-weaving spider Araneus ventricosus genome elucidates the spidroin gene catalogue.</title>
        <authorList>
            <person name="Kono N."/>
            <person name="Nakamura H."/>
            <person name="Ohtoshi R."/>
            <person name="Moran D.A.P."/>
            <person name="Shinohara A."/>
            <person name="Yoshida Y."/>
            <person name="Fujiwara M."/>
            <person name="Mori M."/>
            <person name="Tomita M."/>
            <person name="Arakawa K."/>
        </authorList>
    </citation>
    <scope>NUCLEOTIDE SEQUENCE [LARGE SCALE GENOMIC DNA]</scope>
</reference>
<dbReference type="EMBL" id="BGPR01002194">
    <property type="protein sequence ID" value="GBM69424.1"/>
    <property type="molecule type" value="Genomic_DNA"/>
</dbReference>
<evidence type="ECO:0000313" key="1">
    <source>
        <dbReference type="EMBL" id="GBM69424.1"/>
    </source>
</evidence>